<evidence type="ECO:0000256" key="2">
    <source>
        <dbReference type="ARBA" id="ARBA00022692"/>
    </source>
</evidence>
<feature type="transmembrane region" description="Helical" evidence="6">
    <location>
        <begin position="183"/>
        <end position="201"/>
    </location>
</feature>
<dbReference type="AlphaFoldDB" id="A0A9W8CQE4"/>
<evidence type="ECO:0000313" key="9">
    <source>
        <dbReference type="Proteomes" id="UP001149813"/>
    </source>
</evidence>
<comment type="subcellular location">
    <subcellularLocation>
        <location evidence="1">Membrane</location>
        <topology evidence="1">Multi-pass membrane protein</topology>
    </subcellularLocation>
</comment>
<feature type="transmembrane region" description="Helical" evidence="6">
    <location>
        <begin position="207"/>
        <end position="227"/>
    </location>
</feature>
<evidence type="ECO:0000256" key="3">
    <source>
        <dbReference type="ARBA" id="ARBA00022989"/>
    </source>
</evidence>
<feature type="transmembrane region" description="Helical" evidence="6">
    <location>
        <begin position="89"/>
        <end position="114"/>
    </location>
</feature>
<dbReference type="InterPro" id="IPR004853">
    <property type="entry name" value="Sugar_P_trans_dom"/>
</dbReference>
<feature type="transmembrane region" description="Helical" evidence="6">
    <location>
        <begin position="341"/>
        <end position="360"/>
    </location>
</feature>
<dbReference type="PANTHER" id="PTHR11132">
    <property type="entry name" value="SOLUTE CARRIER FAMILY 35"/>
    <property type="match status" value="1"/>
</dbReference>
<feature type="compositionally biased region" description="Low complexity" evidence="5">
    <location>
        <begin position="470"/>
        <end position="489"/>
    </location>
</feature>
<reference evidence="8" key="1">
    <citation type="submission" date="2022-07" db="EMBL/GenBank/DDBJ databases">
        <title>Phylogenomic reconstructions and comparative analyses of Kickxellomycotina fungi.</title>
        <authorList>
            <person name="Reynolds N.K."/>
            <person name="Stajich J.E."/>
            <person name="Barry K."/>
            <person name="Grigoriev I.V."/>
            <person name="Crous P."/>
            <person name="Smith M.E."/>
        </authorList>
    </citation>
    <scope>NUCLEOTIDE SEQUENCE</scope>
    <source>
        <strain evidence="8">NBRC 32514</strain>
    </source>
</reference>
<feature type="transmembrane region" description="Helical" evidence="6">
    <location>
        <begin position="314"/>
        <end position="335"/>
    </location>
</feature>
<dbReference type="InterPro" id="IPR037185">
    <property type="entry name" value="EmrE-like"/>
</dbReference>
<dbReference type="EMBL" id="JANBOJ010000116">
    <property type="protein sequence ID" value="KAJ1722350.1"/>
    <property type="molecule type" value="Genomic_DNA"/>
</dbReference>
<evidence type="ECO:0000256" key="4">
    <source>
        <dbReference type="ARBA" id="ARBA00023136"/>
    </source>
</evidence>
<dbReference type="Proteomes" id="UP001149813">
    <property type="component" value="Unassembled WGS sequence"/>
</dbReference>
<dbReference type="InterPro" id="IPR050186">
    <property type="entry name" value="TPT_transporter"/>
</dbReference>
<proteinExistence type="predicted"/>
<feature type="region of interest" description="Disordered" evidence="5">
    <location>
        <begin position="18"/>
        <end position="38"/>
    </location>
</feature>
<accession>A0A9W8CQE4</accession>
<keyword evidence="4 6" id="KW-0472">Membrane</keyword>
<feature type="transmembrane region" description="Helical" evidence="6">
    <location>
        <begin position="157"/>
        <end position="176"/>
    </location>
</feature>
<feature type="region of interest" description="Disordered" evidence="5">
    <location>
        <begin position="431"/>
        <end position="509"/>
    </location>
</feature>
<sequence length="509" mass="55438">MTREPQHEYTELADLADLADSSSSSDTPATERTYEPTKPVQGSVRQLFRDRQFLKHISLTALYITLWYTFSSLLSVYNKWLFGKTERDFAFPLLVSSTHMLVQYLLATLCLRLFPHLRPQQQPSWHLYLTHAVPCGLASALDIGLSNLSLRTITLTFYTMCKSSGLGFVLLFAFLFGLERVRLVLVAIIMVISVGVVLMAAGEVEFVWTGFMEVLGSSAMSGLRWSLTQILLSQARFGMNNPVATMSRLMPIVGSSMLVLSLVVERPFTELAANRNMQSRGDALFMVLVMCGGGVLAFLMILSEFFLIARTSVVTLSIGGMLKDVLMVAVAHFIFGDSMTLVNACGLMVALFGIGLYNWLKVHDAMSGRRGAGESGGRRAEGHLEEEEEEEAYQRQVVFVADPYNEILAVAGGMRGEGVETVDEVQGKRAVSSGVSEAAGSTRRRVSVRNIDTALPKQVASPVGSEGSDAGAQSEGRSASASASATAESFLAIEQTEASPGPTRLKHRD</sequence>
<evidence type="ECO:0000259" key="7">
    <source>
        <dbReference type="Pfam" id="PF03151"/>
    </source>
</evidence>
<protein>
    <recommendedName>
        <fullName evidence="7">Sugar phosphate transporter domain-containing protein</fullName>
    </recommendedName>
</protein>
<comment type="caution">
    <text evidence="8">The sequence shown here is derived from an EMBL/GenBank/DDBJ whole genome shotgun (WGS) entry which is preliminary data.</text>
</comment>
<name>A0A9W8CQE4_9FUNG</name>
<feature type="transmembrane region" description="Helical" evidence="6">
    <location>
        <begin position="57"/>
        <end position="77"/>
    </location>
</feature>
<evidence type="ECO:0000256" key="5">
    <source>
        <dbReference type="SAM" id="MobiDB-lite"/>
    </source>
</evidence>
<feature type="transmembrane region" description="Helical" evidence="6">
    <location>
        <begin position="126"/>
        <end position="145"/>
    </location>
</feature>
<dbReference type="GO" id="GO:0016020">
    <property type="term" value="C:membrane"/>
    <property type="evidence" value="ECO:0007669"/>
    <property type="project" value="UniProtKB-SubCell"/>
</dbReference>
<feature type="transmembrane region" description="Helical" evidence="6">
    <location>
        <begin position="248"/>
        <end position="264"/>
    </location>
</feature>
<gene>
    <name evidence="8" type="ORF">LPJ53_003218</name>
</gene>
<keyword evidence="9" id="KW-1185">Reference proteome</keyword>
<dbReference type="Pfam" id="PF03151">
    <property type="entry name" value="TPT"/>
    <property type="match status" value="1"/>
</dbReference>
<keyword evidence="2 6" id="KW-0812">Transmembrane</keyword>
<feature type="region of interest" description="Disordered" evidence="5">
    <location>
        <begin position="369"/>
        <end position="390"/>
    </location>
</feature>
<feature type="transmembrane region" description="Helical" evidence="6">
    <location>
        <begin position="284"/>
        <end position="307"/>
    </location>
</feature>
<dbReference type="OrthoDB" id="18894at2759"/>
<dbReference type="SUPFAM" id="SSF103481">
    <property type="entry name" value="Multidrug resistance efflux transporter EmrE"/>
    <property type="match status" value="1"/>
</dbReference>
<evidence type="ECO:0000256" key="6">
    <source>
        <dbReference type="SAM" id="Phobius"/>
    </source>
</evidence>
<feature type="compositionally biased region" description="Low complexity" evidence="5">
    <location>
        <begin position="431"/>
        <end position="441"/>
    </location>
</feature>
<feature type="domain" description="Sugar phosphate transporter" evidence="7">
    <location>
        <begin position="61"/>
        <end position="358"/>
    </location>
</feature>
<evidence type="ECO:0000256" key="1">
    <source>
        <dbReference type="ARBA" id="ARBA00004141"/>
    </source>
</evidence>
<organism evidence="8 9">
    <name type="scientific">Coemansia erecta</name>
    <dbReference type="NCBI Taxonomy" id="147472"/>
    <lineage>
        <taxon>Eukaryota</taxon>
        <taxon>Fungi</taxon>
        <taxon>Fungi incertae sedis</taxon>
        <taxon>Zoopagomycota</taxon>
        <taxon>Kickxellomycotina</taxon>
        <taxon>Kickxellomycetes</taxon>
        <taxon>Kickxellales</taxon>
        <taxon>Kickxellaceae</taxon>
        <taxon>Coemansia</taxon>
    </lineage>
</organism>
<keyword evidence="3 6" id="KW-1133">Transmembrane helix</keyword>
<evidence type="ECO:0000313" key="8">
    <source>
        <dbReference type="EMBL" id="KAJ1722350.1"/>
    </source>
</evidence>